<gene>
    <name evidence="1" type="ORF">AM231_00660</name>
</gene>
<reference evidence="2" key="1">
    <citation type="submission" date="2015-08" db="EMBL/GenBank/DDBJ databases">
        <title>Genome sequencing project for genomic taxonomy and phylogenomics of Bacillus-like bacteria.</title>
        <authorList>
            <person name="Liu B."/>
            <person name="Wang J."/>
            <person name="Zhu Y."/>
            <person name="Liu G."/>
            <person name="Chen Q."/>
            <person name="Chen Z."/>
            <person name="Lan J."/>
            <person name="Che J."/>
            <person name="Ge C."/>
            <person name="Shi H."/>
            <person name="Pan Z."/>
            <person name="Liu X."/>
        </authorList>
    </citation>
    <scope>NUCLEOTIDE SEQUENCE [LARGE SCALE GENOMIC DNA]</scope>
    <source>
        <strain evidence="2">FJAT-22460</strain>
    </source>
</reference>
<protein>
    <submittedName>
        <fullName evidence="1">Uncharacterized protein</fullName>
    </submittedName>
</protein>
<comment type="caution">
    <text evidence="1">The sequence shown here is derived from an EMBL/GenBank/DDBJ whole genome shotgun (WGS) entry which is preliminary data.</text>
</comment>
<name>A0A0M1P070_9BACL</name>
<dbReference type="AlphaFoldDB" id="A0A0M1P070"/>
<dbReference type="Proteomes" id="UP000036932">
    <property type="component" value="Unassembled WGS sequence"/>
</dbReference>
<dbReference type="RefSeq" id="WP_054400854.1">
    <property type="nucleotide sequence ID" value="NZ_LIUT01000001.1"/>
</dbReference>
<organism evidence="1 2">
    <name type="scientific">Paenibacillus solani</name>
    <dbReference type="NCBI Taxonomy" id="1705565"/>
    <lineage>
        <taxon>Bacteria</taxon>
        <taxon>Bacillati</taxon>
        <taxon>Bacillota</taxon>
        <taxon>Bacilli</taxon>
        <taxon>Bacillales</taxon>
        <taxon>Paenibacillaceae</taxon>
        <taxon>Paenibacillus</taxon>
    </lineage>
</organism>
<sequence>MSKPVTFISKEGTRYTWDRSKETFVQLTDLEVNLMRLKVMGMNDADILNRTSGNGIPMGIPITFSKERLISLRDKLLEILKAGPFIGFEDHALERIIEDSLLSDDDPNKRGWTSKEEAENCVMKAKKITGVRFNVDHRHPKNTETEKFLHPHLGIVITGEKTTGEGRMVLVVLTESTISVVTVL</sequence>
<dbReference type="EMBL" id="LIUT01000001">
    <property type="protein sequence ID" value="KOR87797.1"/>
    <property type="molecule type" value="Genomic_DNA"/>
</dbReference>
<dbReference type="OrthoDB" id="2967439at2"/>
<evidence type="ECO:0000313" key="1">
    <source>
        <dbReference type="EMBL" id="KOR87797.1"/>
    </source>
</evidence>
<keyword evidence="2" id="KW-1185">Reference proteome</keyword>
<evidence type="ECO:0000313" key="2">
    <source>
        <dbReference type="Proteomes" id="UP000036932"/>
    </source>
</evidence>
<dbReference type="PATRIC" id="fig|1705565.3.peg.1958"/>
<accession>A0A0M1P070</accession>
<proteinExistence type="predicted"/>